<dbReference type="eggNOG" id="COG0523">
    <property type="taxonomic scope" value="Bacteria"/>
</dbReference>
<dbReference type="Pfam" id="PF07683">
    <property type="entry name" value="CobW_C"/>
    <property type="match status" value="1"/>
</dbReference>
<reference evidence="4 5" key="1">
    <citation type="submission" date="2013-09" db="EMBL/GenBank/DDBJ databases">
        <authorList>
            <person name="Durkin A.S."/>
            <person name="Haft D.R."/>
            <person name="McCorrison J."/>
            <person name="Torralba M."/>
            <person name="Gillis M."/>
            <person name="Haft D.H."/>
            <person name="Methe B."/>
            <person name="Sutton G."/>
            <person name="Nelson K.E."/>
        </authorList>
    </citation>
    <scope>NUCLEOTIDE SEQUENCE [LARGE SCALE GENOMIC DNA]</scope>
    <source>
        <strain evidence="4 5">BV3C16-1</strain>
    </source>
</reference>
<dbReference type="PANTHER" id="PTHR13748:SF62">
    <property type="entry name" value="COBW DOMAIN-CONTAINING PROTEIN"/>
    <property type="match status" value="1"/>
</dbReference>
<feature type="region of interest" description="Disordered" evidence="1">
    <location>
        <begin position="202"/>
        <end position="256"/>
    </location>
</feature>
<evidence type="ECO:0000313" key="4">
    <source>
        <dbReference type="EMBL" id="ERT62508.1"/>
    </source>
</evidence>
<dbReference type="Proteomes" id="UP000017090">
    <property type="component" value="Unassembled WGS sequence"/>
</dbReference>
<evidence type="ECO:0000256" key="1">
    <source>
        <dbReference type="SAM" id="MobiDB-lite"/>
    </source>
</evidence>
<dbReference type="InterPro" id="IPR011629">
    <property type="entry name" value="CobW-like_C"/>
</dbReference>
<dbReference type="EMBL" id="AWXA01000004">
    <property type="protein sequence ID" value="ERT62508.1"/>
    <property type="molecule type" value="Genomic_DNA"/>
</dbReference>
<evidence type="ECO:0000259" key="3">
    <source>
        <dbReference type="Pfam" id="PF07683"/>
    </source>
</evidence>
<feature type="domain" description="CobW/HypB/UreG nucleotide-binding" evidence="2">
    <location>
        <begin position="4"/>
        <end position="178"/>
    </location>
</feature>
<protein>
    <submittedName>
        <fullName evidence="4">CobW/P47K family protein</fullName>
    </submittedName>
</protein>
<sequence length="346" mass="38021">MKIPVLIISGFLGTGKTTFIRQLLTEFGNTERIMVIENDFGTVNFDAAVLANDGIRIQELTSGCICCSLAGDFRSSLRQVLCKADVDLIIIEPSGVAKLSDIIAICDSEELRDKLLLVRAVTIADGQQSLLYLRNFGEFFTDQIVNGDAIFISHTDEDKKRTERTLAAIGELNSAAPVYTQPWSELNLRELLLTRRKTADGIVAPDSDGHGRLEQTHDGSHDHHDHGHDHHGHDHHDHHDHDHHDHDHHGHDHHHHGAADVFTAVTVDVSRQRPVDDWKELAAVTLDGAYGTVLRLKGVAAVPSGAVILQYSGGPVRLDETTLEPSTLTIIGSHLQEGALKALWEA</sequence>
<organism evidence="4 5">
    <name type="scientific">Megasphaera vaginalis</name>
    <name type="common">ex Srinivasan et al. 2021</name>
    <dbReference type="NCBI Taxonomy" id="1111454"/>
    <lineage>
        <taxon>Bacteria</taxon>
        <taxon>Bacillati</taxon>
        <taxon>Bacillota</taxon>
        <taxon>Negativicutes</taxon>
        <taxon>Veillonellales</taxon>
        <taxon>Veillonellaceae</taxon>
        <taxon>Megasphaera</taxon>
    </lineage>
</organism>
<dbReference type="InterPro" id="IPR051316">
    <property type="entry name" value="Zinc-reg_GTPase_activator"/>
</dbReference>
<dbReference type="Pfam" id="PF02492">
    <property type="entry name" value="cobW"/>
    <property type="match status" value="1"/>
</dbReference>
<name>U7UVL4_9FIRM</name>
<evidence type="ECO:0000313" key="5">
    <source>
        <dbReference type="Proteomes" id="UP000017090"/>
    </source>
</evidence>
<dbReference type="STRING" id="1111454.HMPREF1250_1243"/>
<accession>U7UVL4</accession>
<comment type="caution">
    <text evidence="4">The sequence shown here is derived from an EMBL/GenBank/DDBJ whole genome shotgun (WGS) entry which is preliminary data.</text>
</comment>
<dbReference type="InterPro" id="IPR027417">
    <property type="entry name" value="P-loop_NTPase"/>
</dbReference>
<dbReference type="AlphaFoldDB" id="U7UVL4"/>
<dbReference type="CDD" id="cd03112">
    <property type="entry name" value="CobW-like"/>
    <property type="match status" value="1"/>
</dbReference>
<feature type="compositionally biased region" description="Basic and acidic residues" evidence="1">
    <location>
        <begin position="207"/>
        <end position="250"/>
    </location>
</feature>
<gene>
    <name evidence="4" type="ORF">HMPREF1250_1243</name>
</gene>
<dbReference type="Gene3D" id="3.40.50.300">
    <property type="entry name" value="P-loop containing nucleotide triphosphate hydrolases"/>
    <property type="match status" value="1"/>
</dbReference>
<dbReference type="SUPFAM" id="SSF52540">
    <property type="entry name" value="P-loop containing nucleoside triphosphate hydrolases"/>
    <property type="match status" value="1"/>
</dbReference>
<dbReference type="OrthoDB" id="9808822at2"/>
<dbReference type="RefSeq" id="WP_023052682.1">
    <property type="nucleotide sequence ID" value="NZ_AWXA01000004.1"/>
</dbReference>
<dbReference type="PANTHER" id="PTHR13748">
    <property type="entry name" value="COBW-RELATED"/>
    <property type="match status" value="1"/>
</dbReference>
<feature type="domain" description="CobW C-terminal" evidence="3">
    <location>
        <begin position="267"/>
        <end position="345"/>
    </location>
</feature>
<keyword evidence="5" id="KW-1185">Reference proteome</keyword>
<proteinExistence type="predicted"/>
<dbReference type="InterPro" id="IPR003495">
    <property type="entry name" value="CobW/HypB/UreG_nucleotide-bd"/>
</dbReference>
<dbReference type="GO" id="GO:0005737">
    <property type="term" value="C:cytoplasm"/>
    <property type="evidence" value="ECO:0007669"/>
    <property type="project" value="TreeGrafter"/>
</dbReference>
<evidence type="ECO:0000259" key="2">
    <source>
        <dbReference type="Pfam" id="PF02492"/>
    </source>
</evidence>
<dbReference type="PATRIC" id="fig|1111454.3.peg.67"/>